<evidence type="ECO:0000256" key="4">
    <source>
        <dbReference type="ARBA" id="ARBA00047639"/>
    </source>
</evidence>
<name>A0A2H0YS95_9BACT</name>
<feature type="domain" description="Aminoacyl-transfer RNA synthetases class-II family profile" evidence="7">
    <location>
        <begin position="42"/>
        <end position="362"/>
    </location>
</feature>
<evidence type="ECO:0000256" key="3">
    <source>
        <dbReference type="ARBA" id="ARBA00023146"/>
    </source>
</evidence>
<reference evidence="9" key="1">
    <citation type="submission" date="2017-09" db="EMBL/GenBank/DDBJ databases">
        <title>Depth-based differentiation of microbial function through sediment-hosted aquifers and enrichment of novel symbionts in the deep terrestrial subsurface.</title>
        <authorList>
            <person name="Probst A.J."/>
            <person name="Ladd B."/>
            <person name="Jarett J.K."/>
            <person name="Geller-Mcgrath D.E."/>
            <person name="Sieber C.M.K."/>
            <person name="Emerson J.B."/>
            <person name="Anantharaman K."/>
            <person name="Thomas B.C."/>
            <person name="Malmstrom R."/>
            <person name="Stieglmeier M."/>
            <person name="Klingl A."/>
            <person name="Woyke T."/>
            <person name="Ryan C.M."/>
            <person name="Banfield J.F."/>
        </authorList>
    </citation>
    <scope>NUCLEOTIDE SEQUENCE [LARGE SCALE GENOMIC DNA]</scope>
</reference>
<dbReference type="EC" id="6.1.1.21" evidence="5"/>
<feature type="binding site" evidence="6">
    <location>
        <begin position="119"/>
        <end position="121"/>
    </location>
    <ligand>
        <name>L-histidine</name>
        <dbReference type="ChEBI" id="CHEBI:57595"/>
    </ligand>
</feature>
<comment type="subcellular location">
    <subcellularLocation>
        <location evidence="5">Cytoplasm</location>
    </subcellularLocation>
</comment>
<protein>
    <recommendedName>
        <fullName evidence="5">Histidine--tRNA ligase</fullName>
        <ecNumber evidence="5">6.1.1.21</ecNumber>
    </recommendedName>
    <alternativeName>
        <fullName evidence="5">Histidyl-tRNA synthetase</fullName>
        <shortName evidence="5">HisRS</shortName>
    </alternativeName>
</protein>
<organism evidence="8 9">
    <name type="scientific">Candidatus Kerfeldbacteria bacterium CG08_land_8_20_14_0_20_42_7</name>
    <dbReference type="NCBI Taxonomy" id="2014245"/>
    <lineage>
        <taxon>Bacteria</taxon>
        <taxon>Candidatus Kerfeldiibacteriota</taxon>
    </lineage>
</organism>
<dbReference type="InterPro" id="IPR041715">
    <property type="entry name" value="HisRS-like_core"/>
</dbReference>
<dbReference type="GO" id="GO:0005737">
    <property type="term" value="C:cytoplasm"/>
    <property type="evidence" value="ECO:0007669"/>
    <property type="project" value="UniProtKB-SubCell"/>
</dbReference>
<dbReference type="InterPro" id="IPR015807">
    <property type="entry name" value="His-tRNA-ligase"/>
</dbReference>
<dbReference type="AlphaFoldDB" id="A0A2H0YS95"/>
<dbReference type="SUPFAM" id="SSF52954">
    <property type="entry name" value="Class II aaRS ABD-related"/>
    <property type="match status" value="1"/>
</dbReference>
<dbReference type="NCBIfam" id="TIGR00442">
    <property type="entry name" value="hisS"/>
    <property type="match status" value="1"/>
</dbReference>
<feature type="binding site" evidence="6">
    <location>
        <position position="168"/>
    </location>
    <ligand>
        <name>L-histidine</name>
        <dbReference type="ChEBI" id="CHEBI:57595"/>
    </ligand>
</feature>
<feature type="binding site" evidence="6">
    <location>
        <position position="150"/>
    </location>
    <ligand>
        <name>L-histidine</name>
        <dbReference type="ChEBI" id="CHEBI:57595"/>
    </ligand>
</feature>
<feature type="binding site" evidence="6">
    <location>
        <position position="164"/>
    </location>
    <ligand>
        <name>L-histidine</name>
        <dbReference type="ChEBI" id="CHEBI:57595"/>
    </ligand>
</feature>
<evidence type="ECO:0000256" key="2">
    <source>
        <dbReference type="ARBA" id="ARBA00022741"/>
    </source>
</evidence>
<dbReference type="GO" id="GO:0005524">
    <property type="term" value="F:ATP binding"/>
    <property type="evidence" value="ECO:0007669"/>
    <property type="project" value="UniProtKB-UniRule"/>
</dbReference>
<keyword evidence="5" id="KW-0067">ATP-binding</keyword>
<keyword evidence="5" id="KW-0963">Cytoplasm</keyword>
<accession>A0A2H0YS95</accession>
<gene>
    <name evidence="5" type="primary">hisS</name>
    <name evidence="8" type="ORF">COT25_03825</name>
</gene>
<dbReference type="Gene3D" id="3.40.50.800">
    <property type="entry name" value="Anticodon-binding domain"/>
    <property type="match status" value="1"/>
</dbReference>
<evidence type="ECO:0000256" key="5">
    <source>
        <dbReference type="HAMAP-Rule" id="MF_00127"/>
    </source>
</evidence>
<dbReference type="Pfam" id="PF03129">
    <property type="entry name" value="HGTP_anticodon"/>
    <property type="match status" value="1"/>
</dbReference>
<evidence type="ECO:0000256" key="6">
    <source>
        <dbReference type="PIRSR" id="PIRSR001549-1"/>
    </source>
</evidence>
<dbReference type="Proteomes" id="UP000228711">
    <property type="component" value="Unassembled WGS sequence"/>
</dbReference>
<comment type="caution">
    <text evidence="8">The sequence shown here is derived from an EMBL/GenBank/DDBJ whole genome shotgun (WGS) entry which is preliminary data.</text>
</comment>
<dbReference type="HAMAP" id="MF_00127">
    <property type="entry name" value="His_tRNA_synth"/>
    <property type="match status" value="1"/>
</dbReference>
<feature type="binding site" evidence="6">
    <location>
        <begin position="298"/>
        <end position="299"/>
    </location>
    <ligand>
        <name>L-histidine</name>
        <dbReference type="ChEBI" id="CHEBI:57595"/>
    </ligand>
</feature>
<feature type="binding site" evidence="6">
    <location>
        <position position="294"/>
    </location>
    <ligand>
        <name>L-histidine</name>
        <dbReference type="ChEBI" id="CHEBI:57595"/>
    </ligand>
</feature>
<dbReference type="InterPro" id="IPR045864">
    <property type="entry name" value="aa-tRNA-synth_II/BPL/LPL"/>
</dbReference>
<comment type="similarity">
    <text evidence="1 5">Belongs to the class-II aminoacyl-tRNA synthetase family.</text>
</comment>
<sequence length="467" mass="53114">MVYKKRSLKPVEKPFAKKLTVDNDKNQDKSTTIPKGNMRDVRTVRGMKDVLPEDQKYWRHVYRTAESVADESYFERIETPLLEYTPIFTRAVGENSDIVQKEMFSFNDRGGDNLSLRPEGTAGVVRAYVEHGMMNRPQPVKLWYYGPFFRYDRPQSGRQRQFHQFGCEVIGDSHPVIDAQMVALVSEFFKRLSIPVIIQVNSIGDKESRVAYGRALLDFLKPHKHKIDKELLEHYKKTPLRLLDVKDEELQLILDNAPQIVDYLTPEANQHFVKVLEHLDELDVSYQLNPKIVRGLDYYSHTTFEVMPEGGGKKLNALGGGGRYDSLVELFGGREQTAGACGFALGIERVISQLKALDLSVPGQKPPEVFLAQLGDKARQKAIKVLHDLQRGGFRVAETFSKGGLKPQMEIANRLKVTFTLIIGQKEMIDDTILIRDMENGIQEVVDSRKIVAELKKRIHDANGDSN</sequence>
<dbReference type="PIRSF" id="PIRSF001549">
    <property type="entry name" value="His-tRNA_synth"/>
    <property type="match status" value="1"/>
</dbReference>
<keyword evidence="2 5" id="KW-0547">Nucleotide-binding</keyword>
<dbReference type="InterPro" id="IPR036621">
    <property type="entry name" value="Anticodon-bd_dom_sf"/>
</dbReference>
<proteinExistence type="inferred from homology"/>
<dbReference type="Pfam" id="PF13393">
    <property type="entry name" value="tRNA-synt_His"/>
    <property type="match status" value="1"/>
</dbReference>
<dbReference type="InterPro" id="IPR006195">
    <property type="entry name" value="aa-tRNA-synth_II"/>
</dbReference>
<evidence type="ECO:0000256" key="1">
    <source>
        <dbReference type="ARBA" id="ARBA00008226"/>
    </source>
</evidence>
<dbReference type="InterPro" id="IPR004516">
    <property type="entry name" value="HisRS/HisZ"/>
</dbReference>
<dbReference type="PANTHER" id="PTHR43707:SF1">
    <property type="entry name" value="HISTIDINE--TRNA LIGASE, MITOCHONDRIAL-RELATED"/>
    <property type="match status" value="1"/>
</dbReference>
<keyword evidence="5 8" id="KW-0436">Ligase</keyword>
<dbReference type="Gene3D" id="3.30.930.10">
    <property type="entry name" value="Bira Bifunctional Protein, Domain 2"/>
    <property type="match status" value="1"/>
</dbReference>
<comment type="subunit">
    <text evidence="5">Homodimer.</text>
</comment>
<dbReference type="SUPFAM" id="SSF55681">
    <property type="entry name" value="Class II aaRS and biotin synthetases"/>
    <property type="match status" value="1"/>
</dbReference>
<dbReference type="CDD" id="cd00773">
    <property type="entry name" value="HisRS-like_core"/>
    <property type="match status" value="1"/>
</dbReference>
<dbReference type="GO" id="GO:0006427">
    <property type="term" value="P:histidyl-tRNA aminoacylation"/>
    <property type="evidence" value="ECO:0007669"/>
    <property type="project" value="UniProtKB-UniRule"/>
</dbReference>
<evidence type="ECO:0000313" key="9">
    <source>
        <dbReference type="Proteomes" id="UP000228711"/>
    </source>
</evidence>
<evidence type="ECO:0000259" key="7">
    <source>
        <dbReference type="PROSITE" id="PS50862"/>
    </source>
</evidence>
<comment type="catalytic activity">
    <reaction evidence="4 5">
        <text>tRNA(His) + L-histidine + ATP = L-histidyl-tRNA(His) + AMP + diphosphate + H(+)</text>
        <dbReference type="Rhea" id="RHEA:17313"/>
        <dbReference type="Rhea" id="RHEA-COMP:9665"/>
        <dbReference type="Rhea" id="RHEA-COMP:9689"/>
        <dbReference type="ChEBI" id="CHEBI:15378"/>
        <dbReference type="ChEBI" id="CHEBI:30616"/>
        <dbReference type="ChEBI" id="CHEBI:33019"/>
        <dbReference type="ChEBI" id="CHEBI:57595"/>
        <dbReference type="ChEBI" id="CHEBI:78442"/>
        <dbReference type="ChEBI" id="CHEBI:78527"/>
        <dbReference type="ChEBI" id="CHEBI:456215"/>
        <dbReference type="EC" id="6.1.1.21"/>
    </reaction>
</comment>
<evidence type="ECO:0000313" key="8">
    <source>
        <dbReference type="EMBL" id="PIS41306.1"/>
    </source>
</evidence>
<dbReference type="PROSITE" id="PS50862">
    <property type="entry name" value="AA_TRNA_LIGASE_II"/>
    <property type="match status" value="1"/>
</dbReference>
<dbReference type="InterPro" id="IPR004154">
    <property type="entry name" value="Anticodon-bd"/>
</dbReference>
<dbReference type="EMBL" id="PEXV01000126">
    <property type="protein sequence ID" value="PIS41306.1"/>
    <property type="molecule type" value="Genomic_DNA"/>
</dbReference>
<dbReference type="PANTHER" id="PTHR43707">
    <property type="entry name" value="HISTIDYL-TRNA SYNTHETASE"/>
    <property type="match status" value="1"/>
</dbReference>
<dbReference type="GO" id="GO:0004821">
    <property type="term" value="F:histidine-tRNA ligase activity"/>
    <property type="evidence" value="ECO:0007669"/>
    <property type="project" value="UniProtKB-UniRule"/>
</dbReference>
<keyword evidence="5" id="KW-0648">Protein biosynthesis</keyword>
<keyword evidence="3 5" id="KW-0030">Aminoacyl-tRNA synthetase</keyword>